<evidence type="ECO:0000313" key="3">
    <source>
        <dbReference type="EMBL" id="KAE8976913.1"/>
    </source>
</evidence>
<evidence type="ECO:0000313" key="5">
    <source>
        <dbReference type="EMBL" id="KAE9076615.1"/>
    </source>
</evidence>
<reference evidence="11 12" key="1">
    <citation type="submission" date="2018-08" db="EMBL/GenBank/DDBJ databases">
        <title>Genomic investigation of the strawberry pathogen Phytophthora fragariae indicates pathogenicity is determined by transcriptional variation in three key races.</title>
        <authorList>
            <person name="Adams T.M."/>
            <person name="Armitage A.D."/>
            <person name="Sobczyk M.K."/>
            <person name="Bates H.J."/>
            <person name="Dunwell J.M."/>
            <person name="Nellist C.F."/>
            <person name="Harrison R.J."/>
        </authorList>
    </citation>
    <scope>NUCLEOTIDE SEQUENCE [LARGE SCALE GENOMIC DNA]</scope>
    <source>
        <strain evidence="10 13">A4</strain>
        <strain evidence="9 14">BC-1</strain>
        <strain evidence="8 18">BC-23</strain>
        <strain evidence="7 12">NOV-27</strain>
        <strain evidence="6 15">NOV-5</strain>
        <strain evidence="5 16">NOV-71</strain>
        <strain evidence="2 11">NOV-9</strain>
        <strain evidence="4 19">ONT-3</strain>
        <strain evidence="3 17">SCRP245</strain>
    </source>
</reference>
<dbReference type="EMBL" id="QXGA01002534">
    <property type="protein sequence ID" value="KAE9095993.1"/>
    <property type="molecule type" value="Genomic_DNA"/>
</dbReference>
<dbReference type="Proteomes" id="UP000429523">
    <property type="component" value="Unassembled WGS sequence"/>
</dbReference>
<dbReference type="EMBL" id="QXGD01002485">
    <property type="protein sequence ID" value="KAE9188001.1"/>
    <property type="molecule type" value="Genomic_DNA"/>
</dbReference>
<dbReference type="EMBL" id="QXGC01002653">
    <property type="protein sequence ID" value="KAE9183374.1"/>
    <property type="molecule type" value="Genomic_DNA"/>
</dbReference>
<accession>A0A6A3E3Q8</accession>
<dbReference type="EMBL" id="QXGE01002648">
    <property type="protein sequence ID" value="KAE9280230.1"/>
    <property type="molecule type" value="Genomic_DNA"/>
</dbReference>
<proteinExistence type="predicted"/>
<evidence type="ECO:0000256" key="1">
    <source>
        <dbReference type="SAM" id="SignalP"/>
    </source>
</evidence>
<dbReference type="Proteomes" id="UP000441208">
    <property type="component" value="Unassembled WGS sequence"/>
</dbReference>
<dbReference type="Proteomes" id="UP000488956">
    <property type="component" value="Unassembled WGS sequence"/>
</dbReference>
<protein>
    <recommendedName>
        <fullName evidence="20">RxLR effector protein</fullName>
    </recommendedName>
</protein>
<keyword evidence="12" id="KW-1185">Reference proteome</keyword>
<feature type="signal peptide" evidence="1">
    <location>
        <begin position="1"/>
        <end position="24"/>
    </location>
</feature>
<evidence type="ECO:0000313" key="2">
    <source>
        <dbReference type="EMBL" id="KAE8924438.1"/>
    </source>
</evidence>
<dbReference type="Proteomes" id="UP000476176">
    <property type="component" value="Unassembled WGS sequence"/>
</dbReference>
<evidence type="ECO:0000313" key="15">
    <source>
        <dbReference type="Proteomes" id="UP000440732"/>
    </source>
</evidence>
<evidence type="ECO:0000313" key="9">
    <source>
        <dbReference type="EMBL" id="KAE9188001.1"/>
    </source>
</evidence>
<dbReference type="AlphaFoldDB" id="A0A6A3E3Q8"/>
<evidence type="ECO:0000313" key="10">
    <source>
        <dbReference type="EMBL" id="KAE9280230.1"/>
    </source>
</evidence>
<evidence type="ECO:0000313" key="11">
    <source>
        <dbReference type="Proteomes" id="UP000429523"/>
    </source>
</evidence>
<dbReference type="EMBL" id="QXFW01002616">
    <property type="protein sequence ID" value="KAE8976913.1"/>
    <property type="molecule type" value="Genomic_DNA"/>
</dbReference>
<dbReference type="EMBL" id="QXGF01002496">
    <property type="protein sequence ID" value="KAE8924438.1"/>
    <property type="molecule type" value="Genomic_DNA"/>
</dbReference>
<name>A0A6A3E3Q8_9STRA</name>
<dbReference type="EMBL" id="QXFX01002669">
    <property type="protein sequence ID" value="KAE9074713.1"/>
    <property type="molecule type" value="Genomic_DNA"/>
</dbReference>
<evidence type="ECO:0000313" key="12">
    <source>
        <dbReference type="Proteomes" id="UP000433483"/>
    </source>
</evidence>
<dbReference type="Proteomes" id="UP000437068">
    <property type="component" value="Unassembled WGS sequence"/>
</dbReference>
<evidence type="ECO:0000313" key="14">
    <source>
        <dbReference type="Proteomes" id="UP000440367"/>
    </source>
</evidence>
<feature type="chain" id="PRO_5036163602" description="RxLR effector protein" evidence="1">
    <location>
        <begin position="25"/>
        <end position="73"/>
    </location>
</feature>
<dbReference type="OrthoDB" id="10405291at2759"/>
<evidence type="ECO:0000313" key="18">
    <source>
        <dbReference type="Proteomes" id="UP000476176"/>
    </source>
</evidence>
<evidence type="ECO:0000313" key="7">
    <source>
        <dbReference type="EMBL" id="KAE9177285.1"/>
    </source>
</evidence>
<dbReference type="Proteomes" id="UP000440732">
    <property type="component" value="Unassembled WGS sequence"/>
</dbReference>
<evidence type="ECO:0000313" key="13">
    <source>
        <dbReference type="Proteomes" id="UP000437068"/>
    </source>
</evidence>
<sequence>MTLSEKVAALAACSAAIAAAGAAAVGVEKKTKANKLTATQLDFKASYKMLRVTRGSAQTYAAARSLSSVWWTS</sequence>
<evidence type="ECO:0000313" key="6">
    <source>
        <dbReference type="EMBL" id="KAE9095993.1"/>
    </source>
</evidence>
<evidence type="ECO:0000313" key="19">
    <source>
        <dbReference type="Proteomes" id="UP000488956"/>
    </source>
</evidence>
<dbReference type="EMBL" id="QXFZ01002486">
    <property type="protein sequence ID" value="KAE9076615.1"/>
    <property type="molecule type" value="Genomic_DNA"/>
</dbReference>
<evidence type="ECO:0000313" key="8">
    <source>
        <dbReference type="EMBL" id="KAE9183374.1"/>
    </source>
</evidence>
<comment type="caution">
    <text evidence="2">The sequence shown here is derived from an EMBL/GenBank/DDBJ whole genome shotgun (WGS) entry which is preliminary data.</text>
</comment>
<dbReference type="EMBL" id="QXGB01002510">
    <property type="protein sequence ID" value="KAE9177285.1"/>
    <property type="molecule type" value="Genomic_DNA"/>
</dbReference>
<evidence type="ECO:0000313" key="16">
    <source>
        <dbReference type="Proteomes" id="UP000441208"/>
    </source>
</evidence>
<organism evidence="2 11">
    <name type="scientific">Phytophthora fragariae</name>
    <dbReference type="NCBI Taxonomy" id="53985"/>
    <lineage>
        <taxon>Eukaryota</taxon>
        <taxon>Sar</taxon>
        <taxon>Stramenopiles</taxon>
        <taxon>Oomycota</taxon>
        <taxon>Peronosporomycetes</taxon>
        <taxon>Peronosporales</taxon>
        <taxon>Peronosporaceae</taxon>
        <taxon>Phytophthora</taxon>
    </lineage>
</organism>
<evidence type="ECO:0000313" key="17">
    <source>
        <dbReference type="Proteomes" id="UP000460718"/>
    </source>
</evidence>
<evidence type="ECO:0008006" key="20">
    <source>
        <dbReference type="Google" id="ProtNLM"/>
    </source>
</evidence>
<gene>
    <name evidence="10" type="ORF">PF001_g24333</name>
    <name evidence="9" type="ORF">PF002_g25432</name>
    <name evidence="8" type="ORF">PF004_g23965</name>
    <name evidence="7" type="ORF">PF005_g24563</name>
    <name evidence="6" type="ORF">PF006_g23882</name>
    <name evidence="5" type="ORF">PF007_g24563</name>
    <name evidence="2" type="ORF">PF009_g25330</name>
    <name evidence="4" type="ORF">PF010_g24573</name>
    <name evidence="3" type="ORF">PF011_g23862</name>
</gene>
<dbReference type="Proteomes" id="UP000440367">
    <property type="component" value="Unassembled WGS sequence"/>
</dbReference>
<dbReference type="Proteomes" id="UP000433483">
    <property type="component" value="Unassembled WGS sequence"/>
</dbReference>
<dbReference type="Proteomes" id="UP000460718">
    <property type="component" value="Unassembled WGS sequence"/>
</dbReference>
<keyword evidence="1" id="KW-0732">Signal</keyword>
<evidence type="ECO:0000313" key="4">
    <source>
        <dbReference type="EMBL" id="KAE9074713.1"/>
    </source>
</evidence>